<reference evidence="2" key="1">
    <citation type="submission" date="2020-05" db="UniProtKB">
        <authorList>
            <consortium name="EnsemblMetazoa"/>
        </authorList>
    </citation>
    <scope>IDENTIFICATION</scope>
    <source>
        <strain evidence="2">FUMOZ</strain>
    </source>
</reference>
<sequence length="464" mass="49973">MVSNKASTNEGNKRIGNQMANRQRFKPGMNKQYNPMGNMRSMSAMFNANQLGDDPGFVDFNDDTVTSSTNGTGNNGGGPKPSVSNVSDGVNKNLSFANGNRRMNPPMKRPMKNGAPGMRNRMNGGANGMSNWGHPMPPPNMFPGPPSAGRRGHMNPPPIPPPIPPAHFRNGPGMRMRGPHRYGAGHPGPMSLLSMNRPLPPPIPPMPGRSMPPPPGGMGRMMPPPLRHGLDGPMRRHMNGNMHARGMGGKIGPFPRNGMAPNGGAIGPNGKRTRAKATQHQNREEYPLDKPWVTQDIKAEHDKKAELANRLKGHRDDALFAQFKEQRDKFVKMYEAARLEYIGKHPEQDVDKILTAPACKKARIENVEKPNVAADNTAKTEATTISSAQDTTDATVLSSNPTEPTKCDTNGSTVGIVGDTNATATTIDTNDTTEITSTSANEEQLPAETETSPIATTIESTVPV</sequence>
<dbReference type="STRING" id="62324.A0A182S047"/>
<feature type="compositionally biased region" description="Low complexity" evidence="1">
    <location>
        <begin position="117"/>
        <end position="131"/>
    </location>
</feature>
<evidence type="ECO:0000313" key="2">
    <source>
        <dbReference type="EnsemblMetazoa" id="AFUN011930-PA"/>
    </source>
</evidence>
<feature type="compositionally biased region" description="Low complexity" evidence="1">
    <location>
        <begin position="420"/>
        <end position="439"/>
    </location>
</feature>
<feature type="compositionally biased region" description="Polar residues" evidence="1">
    <location>
        <begin position="383"/>
        <end position="413"/>
    </location>
</feature>
<protein>
    <submittedName>
        <fullName evidence="2">Uncharacterized protein</fullName>
    </submittedName>
</protein>
<name>A0A182S047_ANOFN</name>
<proteinExistence type="predicted"/>
<feature type="region of interest" description="Disordered" evidence="1">
    <location>
        <begin position="1"/>
        <end position="21"/>
    </location>
</feature>
<accession>A0A182S047</accession>
<dbReference type="EnsemblMetazoa" id="AFUN011930-RA">
    <property type="protein sequence ID" value="AFUN011930-PA"/>
    <property type="gene ID" value="AFUN011930"/>
</dbReference>
<feature type="compositionally biased region" description="Polar residues" evidence="1">
    <location>
        <begin position="1"/>
        <end position="10"/>
    </location>
</feature>
<feature type="compositionally biased region" description="Polar residues" evidence="1">
    <location>
        <begin position="449"/>
        <end position="464"/>
    </location>
</feature>
<organism evidence="2">
    <name type="scientific">Anopheles funestus</name>
    <name type="common">African malaria mosquito</name>
    <dbReference type="NCBI Taxonomy" id="62324"/>
    <lineage>
        <taxon>Eukaryota</taxon>
        <taxon>Metazoa</taxon>
        <taxon>Ecdysozoa</taxon>
        <taxon>Arthropoda</taxon>
        <taxon>Hexapoda</taxon>
        <taxon>Insecta</taxon>
        <taxon>Pterygota</taxon>
        <taxon>Neoptera</taxon>
        <taxon>Endopterygota</taxon>
        <taxon>Diptera</taxon>
        <taxon>Nematocera</taxon>
        <taxon>Culicoidea</taxon>
        <taxon>Culicidae</taxon>
        <taxon>Anophelinae</taxon>
        <taxon>Anopheles</taxon>
    </lineage>
</organism>
<feature type="region of interest" description="Disordered" evidence="1">
    <location>
        <begin position="383"/>
        <end position="464"/>
    </location>
</feature>
<dbReference type="VEuPathDB" id="VectorBase:AFUN011930"/>
<feature type="region of interest" description="Disordered" evidence="1">
    <location>
        <begin position="60"/>
        <end position="134"/>
    </location>
</feature>
<dbReference type="VEuPathDB" id="VectorBase:AFUN2_002173"/>
<dbReference type="AlphaFoldDB" id="A0A182S047"/>
<feature type="compositionally biased region" description="Polar residues" evidence="1">
    <location>
        <begin position="82"/>
        <end position="98"/>
    </location>
</feature>
<evidence type="ECO:0000256" key="1">
    <source>
        <dbReference type="SAM" id="MobiDB-lite"/>
    </source>
</evidence>